<proteinExistence type="predicted"/>
<dbReference type="PANTHER" id="PTHR42953:SF1">
    <property type="entry name" value="METAL-BINDING PROTEIN HI_0362-RELATED"/>
    <property type="match status" value="1"/>
</dbReference>
<dbReference type="PANTHER" id="PTHR42953">
    <property type="entry name" value="HIGH-AFFINITY ZINC UPTAKE SYSTEM PROTEIN ZNUA-RELATED"/>
    <property type="match status" value="1"/>
</dbReference>
<feature type="signal peptide" evidence="5">
    <location>
        <begin position="1"/>
        <end position="35"/>
    </location>
</feature>
<dbReference type="AlphaFoldDB" id="A0A2M9C495"/>
<dbReference type="OrthoDB" id="5296019at2"/>
<evidence type="ECO:0000256" key="2">
    <source>
        <dbReference type="ARBA" id="ARBA00022448"/>
    </source>
</evidence>
<name>A0A2M9C495_9MICO</name>
<keyword evidence="7" id="KW-1185">Reference proteome</keyword>
<dbReference type="GO" id="GO:0046872">
    <property type="term" value="F:metal ion binding"/>
    <property type="evidence" value="ECO:0007669"/>
    <property type="project" value="UniProtKB-KW"/>
</dbReference>
<dbReference type="InterPro" id="IPR050492">
    <property type="entry name" value="Bact_metal-bind_prot9"/>
</dbReference>
<keyword evidence="4 5" id="KW-0732">Signal</keyword>
<dbReference type="Gene3D" id="3.40.50.1980">
    <property type="entry name" value="Nitrogenase molybdenum iron protein domain"/>
    <property type="match status" value="1"/>
</dbReference>
<evidence type="ECO:0000256" key="1">
    <source>
        <dbReference type="ARBA" id="ARBA00004196"/>
    </source>
</evidence>
<evidence type="ECO:0000256" key="5">
    <source>
        <dbReference type="SAM" id="SignalP"/>
    </source>
</evidence>
<keyword evidence="3" id="KW-0479">Metal-binding</keyword>
<evidence type="ECO:0000256" key="3">
    <source>
        <dbReference type="ARBA" id="ARBA00022723"/>
    </source>
</evidence>
<comment type="subcellular location">
    <subcellularLocation>
        <location evidence="1">Cell envelope</location>
    </subcellularLocation>
</comment>
<dbReference type="GO" id="GO:0030001">
    <property type="term" value="P:metal ion transport"/>
    <property type="evidence" value="ECO:0007669"/>
    <property type="project" value="InterPro"/>
</dbReference>
<dbReference type="SUPFAM" id="SSF53807">
    <property type="entry name" value="Helical backbone' metal receptor"/>
    <property type="match status" value="1"/>
</dbReference>
<accession>A0A2M9C495</accession>
<sequence>MRLASPLRTPRPRTRRTPYLFAVPALAAASALVLAGCAATPSDEAGSSADSTGSTIAIVASTNVYGDIAEQIGGDLVSVTSIIDSPDKDPHEYEADARNQLVLSKAQIVIENGGGYDDFVDTMLSAADNADAVVLNAADISGYDQEPADGEFNEHVWYDFPTVEKVAGELVSALTQIDPDGAASFEANAQSFTDALGDLEAREAQLEASFAGGGVAITEPVPLYMLDAIGLVNKTPAEFSEAIEEDTDVAPAILQQTEDVFTAGSPVILVYNEQTTGPQTEAVLAAADANGAPVVPVTETLPDGQDYLGWMGATLDAIQAALETGSSSK</sequence>
<gene>
    <name evidence="6" type="ORF">CLV54_0364</name>
</gene>
<organism evidence="6 7">
    <name type="scientific">Compostimonas suwonensis</name>
    <dbReference type="NCBI Taxonomy" id="1048394"/>
    <lineage>
        <taxon>Bacteria</taxon>
        <taxon>Bacillati</taxon>
        <taxon>Actinomycetota</taxon>
        <taxon>Actinomycetes</taxon>
        <taxon>Micrococcales</taxon>
        <taxon>Microbacteriaceae</taxon>
        <taxon>Compostimonas</taxon>
    </lineage>
</organism>
<dbReference type="GO" id="GO:0030313">
    <property type="term" value="C:cell envelope"/>
    <property type="evidence" value="ECO:0007669"/>
    <property type="project" value="UniProtKB-SubCell"/>
</dbReference>
<dbReference type="InterPro" id="IPR006127">
    <property type="entry name" value="ZnuA-like"/>
</dbReference>
<dbReference type="EMBL" id="PGFB01000001">
    <property type="protein sequence ID" value="PJJ65332.1"/>
    <property type="molecule type" value="Genomic_DNA"/>
</dbReference>
<comment type="caution">
    <text evidence="6">The sequence shown here is derived from an EMBL/GenBank/DDBJ whole genome shotgun (WGS) entry which is preliminary data.</text>
</comment>
<protein>
    <submittedName>
        <fullName evidence="6">Zinc/manganese transport system substrate-binding protein</fullName>
    </submittedName>
</protein>
<dbReference type="Pfam" id="PF01297">
    <property type="entry name" value="ZnuA"/>
    <property type="match status" value="1"/>
</dbReference>
<dbReference type="Proteomes" id="UP000230161">
    <property type="component" value="Unassembled WGS sequence"/>
</dbReference>
<evidence type="ECO:0000313" key="7">
    <source>
        <dbReference type="Proteomes" id="UP000230161"/>
    </source>
</evidence>
<keyword evidence="2" id="KW-0813">Transport</keyword>
<evidence type="ECO:0000313" key="6">
    <source>
        <dbReference type="EMBL" id="PJJ65332.1"/>
    </source>
</evidence>
<reference evidence="6 7" key="1">
    <citation type="submission" date="2017-11" db="EMBL/GenBank/DDBJ databases">
        <title>Genomic Encyclopedia of Archaeal and Bacterial Type Strains, Phase II (KMG-II): From Individual Species to Whole Genera.</title>
        <authorList>
            <person name="Goeker M."/>
        </authorList>
    </citation>
    <scope>NUCLEOTIDE SEQUENCE [LARGE SCALE GENOMIC DNA]</scope>
    <source>
        <strain evidence="6 7">DSM 25625</strain>
    </source>
</reference>
<feature type="chain" id="PRO_5039554462" evidence="5">
    <location>
        <begin position="36"/>
        <end position="329"/>
    </location>
</feature>
<evidence type="ECO:0000256" key="4">
    <source>
        <dbReference type="ARBA" id="ARBA00022729"/>
    </source>
</evidence>
<dbReference type="RefSeq" id="WP_100343239.1">
    <property type="nucleotide sequence ID" value="NZ_PGFB01000001.1"/>
</dbReference>